<evidence type="ECO:0000259" key="1">
    <source>
        <dbReference type="Pfam" id="PF23948"/>
    </source>
</evidence>
<evidence type="ECO:0000313" key="2">
    <source>
        <dbReference type="EMBL" id="KAF9940343.1"/>
    </source>
</evidence>
<sequence length="173" mass="18481">MSISTCTTSSTPTSQGTTVTSLASGTVVTEVGLVTDVRSLMTAYKTADDGEREIIKTKMYDIIEVFGQGPKTFDTVQELVVLAAFPDRDIFLHIIASIVCVLRETPLLSGVALQGLPVILDTIPGDIELGSMQGVFVNILTSLQHLLHATHTVNNDLQLIPLLSALNALLDAM</sequence>
<proteinExistence type="predicted"/>
<dbReference type="OrthoDB" id="2445627at2759"/>
<accession>A0A9P6IPW8</accession>
<feature type="domain" description="Arm-like repeat" evidence="1">
    <location>
        <begin position="36"/>
        <end position="173"/>
    </location>
</feature>
<dbReference type="Proteomes" id="UP000738359">
    <property type="component" value="Unassembled WGS sequence"/>
</dbReference>
<organism evidence="2 3">
    <name type="scientific">Mortierella alpina</name>
    <name type="common">Oleaginous fungus</name>
    <name type="synonym">Mortierella renispora</name>
    <dbReference type="NCBI Taxonomy" id="64518"/>
    <lineage>
        <taxon>Eukaryota</taxon>
        <taxon>Fungi</taxon>
        <taxon>Fungi incertae sedis</taxon>
        <taxon>Mucoromycota</taxon>
        <taxon>Mortierellomycotina</taxon>
        <taxon>Mortierellomycetes</taxon>
        <taxon>Mortierellales</taxon>
        <taxon>Mortierellaceae</taxon>
        <taxon>Mortierella</taxon>
    </lineage>
</organism>
<protein>
    <recommendedName>
        <fullName evidence="1">Arm-like repeat domain-containing protein</fullName>
    </recommendedName>
</protein>
<dbReference type="AlphaFoldDB" id="A0A9P6IPW8"/>
<evidence type="ECO:0000313" key="3">
    <source>
        <dbReference type="Proteomes" id="UP000738359"/>
    </source>
</evidence>
<gene>
    <name evidence="2" type="ORF">BGZ70_006344</name>
</gene>
<dbReference type="InterPro" id="IPR056251">
    <property type="entry name" value="Arm_rpt_dom"/>
</dbReference>
<keyword evidence="3" id="KW-1185">Reference proteome</keyword>
<name>A0A9P6IPW8_MORAP</name>
<comment type="caution">
    <text evidence="2">The sequence shown here is derived from an EMBL/GenBank/DDBJ whole genome shotgun (WGS) entry which is preliminary data.</text>
</comment>
<feature type="non-terminal residue" evidence="2">
    <location>
        <position position="173"/>
    </location>
</feature>
<reference evidence="2" key="1">
    <citation type="journal article" date="2020" name="Fungal Divers.">
        <title>Resolving the Mortierellaceae phylogeny through synthesis of multi-gene phylogenetics and phylogenomics.</title>
        <authorList>
            <person name="Vandepol N."/>
            <person name="Liber J."/>
            <person name="Desiro A."/>
            <person name="Na H."/>
            <person name="Kennedy M."/>
            <person name="Barry K."/>
            <person name="Grigoriev I.V."/>
            <person name="Miller A.N."/>
            <person name="O'Donnell K."/>
            <person name="Stajich J.E."/>
            <person name="Bonito G."/>
        </authorList>
    </citation>
    <scope>NUCLEOTIDE SEQUENCE</scope>
    <source>
        <strain evidence="2">CK1249</strain>
    </source>
</reference>
<dbReference type="EMBL" id="JAAAHY010003541">
    <property type="protein sequence ID" value="KAF9940343.1"/>
    <property type="molecule type" value="Genomic_DNA"/>
</dbReference>
<dbReference type="Pfam" id="PF23948">
    <property type="entry name" value="ARM_5"/>
    <property type="match status" value="1"/>
</dbReference>